<gene>
    <name evidence="2" type="ORF">AVDCRST_MAG54-2491</name>
</gene>
<dbReference type="EMBL" id="CADCTH010000319">
    <property type="protein sequence ID" value="CAA9261230.1"/>
    <property type="molecule type" value="Genomic_DNA"/>
</dbReference>
<feature type="compositionally biased region" description="Basic residues" evidence="1">
    <location>
        <begin position="33"/>
        <end position="46"/>
    </location>
</feature>
<sequence>GPDARPVPTRVRRGGRGAPGATGAARRPEPRRLRAGQRLHLRRRPAAAHGAGGRRGPAAGDRHHRRLRHGVRRELPAQPVAELRPGAPGRRPGRALRRRRRGELRRDRARRDPGPRRDRPALPARPARGRGVRGVVHVRRDALGRVRAPTLDPCCPGSTCV</sequence>
<protein>
    <submittedName>
        <fullName evidence="2">Uncharacterized protein</fullName>
    </submittedName>
</protein>
<evidence type="ECO:0000313" key="2">
    <source>
        <dbReference type="EMBL" id="CAA9261230.1"/>
    </source>
</evidence>
<dbReference type="AlphaFoldDB" id="A0A6J4IUQ7"/>
<feature type="compositionally biased region" description="Basic and acidic residues" evidence="1">
    <location>
        <begin position="104"/>
        <end position="120"/>
    </location>
</feature>
<organism evidence="2">
    <name type="scientific">uncultured Actinomycetospora sp</name>
    <dbReference type="NCBI Taxonomy" id="1135996"/>
    <lineage>
        <taxon>Bacteria</taxon>
        <taxon>Bacillati</taxon>
        <taxon>Actinomycetota</taxon>
        <taxon>Actinomycetes</taxon>
        <taxon>Pseudonocardiales</taxon>
        <taxon>Pseudonocardiaceae</taxon>
        <taxon>Actinomycetospora</taxon>
        <taxon>environmental samples</taxon>
    </lineage>
</organism>
<feature type="non-terminal residue" evidence="2">
    <location>
        <position position="161"/>
    </location>
</feature>
<name>A0A6J4IUQ7_9PSEU</name>
<proteinExistence type="predicted"/>
<accession>A0A6J4IUQ7</accession>
<reference evidence="2" key="1">
    <citation type="submission" date="2020-02" db="EMBL/GenBank/DDBJ databases">
        <authorList>
            <person name="Meier V. D."/>
        </authorList>
    </citation>
    <scope>NUCLEOTIDE SEQUENCE</scope>
    <source>
        <strain evidence="2">AVDCRST_MAG54</strain>
    </source>
</reference>
<feature type="region of interest" description="Disordered" evidence="1">
    <location>
        <begin position="1"/>
        <end position="133"/>
    </location>
</feature>
<feature type="compositionally biased region" description="Basic residues" evidence="1">
    <location>
        <begin position="62"/>
        <end position="71"/>
    </location>
</feature>
<feature type="non-terminal residue" evidence="2">
    <location>
        <position position="1"/>
    </location>
</feature>
<evidence type="ECO:0000256" key="1">
    <source>
        <dbReference type="SAM" id="MobiDB-lite"/>
    </source>
</evidence>
<feature type="compositionally biased region" description="Low complexity" evidence="1">
    <location>
        <begin position="81"/>
        <end position="90"/>
    </location>
</feature>
<feature type="compositionally biased region" description="Basic residues" evidence="1">
    <location>
        <begin position="91"/>
        <end position="103"/>
    </location>
</feature>